<dbReference type="Gene3D" id="3.50.50.60">
    <property type="entry name" value="FAD/NAD(P)-binding domain"/>
    <property type="match status" value="1"/>
</dbReference>
<name>A0A1W1CML6_9ZZZZ</name>
<dbReference type="GO" id="GO:0050660">
    <property type="term" value="F:flavin adenine dinucleotide binding"/>
    <property type="evidence" value="ECO:0007669"/>
    <property type="project" value="TreeGrafter"/>
</dbReference>
<reference evidence="1" key="1">
    <citation type="submission" date="2016-10" db="EMBL/GenBank/DDBJ databases">
        <authorList>
            <person name="de Groot N.N."/>
        </authorList>
    </citation>
    <scope>NUCLEOTIDE SEQUENCE</scope>
</reference>
<dbReference type="InterPro" id="IPR036188">
    <property type="entry name" value="FAD/NAD-bd_sf"/>
</dbReference>
<dbReference type="SUPFAM" id="SSF51971">
    <property type="entry name" value="Nucleotide-binding domain"/>
    <property type="match status" value="1"/>
</dbReference>
<organism evidence="1">
    <name type="scientific">hydrothermal vent metagenome</name>
    <dbReference type="NCBI Taxonomy" id="652676"/>
    <lineage>
        <taxon>unclassified sequences</taxon>
        <taxon>metagenomes</taxon>
        <taxon>ecological metagenomes</taxon>
    </lineage>
</organism>
<sequence length="431" mass="49239">MTKNNTQKTIVLGAGISGISAGYHLKLKGYEVTVYEQDEEWGGLCGNFSINQFRFDKAVHLSFAKSEYVQALFKESTDIISHKPIASNYYKGSWLKHPAQNNLSPLLAEEKVSIISDFIKNKDENHEVNNYEEWLKAQYGDYFAENFPMRYTRKYWTVEASVLSTTWCGARWYKPSIDEVLHGAFTTDTPNTYYANEMRYPKKGGYKSFVSLMAKNSDIQVNKKAIAINAQTKVVSFEDNTEEAYAHLVSSLPIPYVISILNNVPKNVIEASEKLYTSSVALVSLGFSKPDIPEYLWYYIYDEDYLPARCYSPSMKSPDNVPQGCSSLQFEIYFSREKALALQGNDLINHIIEKGIAMKLFNKEDIVVKDMRILPYGNVVFYKGMEADRKIVQDYLESINIHRVGRFGEWAYLWTDQSLLSGKKVADKGLN</sequence>
<protein>
    <submittedName>
        <fullName evidence="1">Putative O-antigen synthesis protein, WbyH</fullName>
    </submittedName>
</protein>
<dbReference type="GO" id="GO:0005829">
    <property type="term" value="C:cytosol"/>
    <property type="evidence" value="ECO:0007669"/>
    <property type="project" value="TreeGrafter"/>
</dbReference>
<dbReference type="EMBL" id="FPHM01000104">
    <property type="protein sequence ID" value="SFV67009.1"/>
    <property type="molecule type" value="Genomic_DNA"/>
</dbReference>
<dbReference type="PANTHER" id="PTHR21197">
    <property type="entry name" value="UDP-GALACTOPYRANOSE MUTASE"/>
    <property type="match status" value="1"/>
</dbReference>
<accession>A0A1W1CML6</accession>
<dbReference type="GO" id="GO:0008767">
    <property type="term" value="F:UDP-galactopyranose mutase activity"/>
    <property type="evidence" value="ECO:0007669"/>
    <property type="project" value="TreeGrafter"/>
</dbReference>
<gene>
    <name evidence="1" type="ORF">MNB_SV-13-725</name>
</gene>
<dbReference type="Pfam" id="PF13450">
    <property type="entry name" value="NAD_binding_8"/>
    <property type="match status" value="1"/>
</dbReference>
<evidence type="ECO:0000313" key="1">
    <source>
        <dbReference type="EMBL" id="SFV67009.1"/>
    </source>
</evidence>
<proteinExistence type="predicted"/>
<dbReference type="AlphaFoldDB" id="A0A1W1CML6"/>
<dbReference type="PANTHER" id="PTHR21197:SF0">
    <property type="entry name" value="UDP-GALACTOPYRANOSE MUTASE"/>
    <property type="match status" value="1"/>
</dbReference>